<evidence type="ECO:0000256" key="25">
    <source>
        <dbReference type="ARBA" id="ARBA00023268"/>
    </source>
</evidence>
<keyword evidence="16" id="KW-0067">ATP-binding</keyword>
<proteinExistence type="inferred from homology"/>
<keyword evidence="19" id="KW-0408">Iron</keyword>
<feature type="transmembrane region" description="Helical" evidence="27">
    <location>
        <begin position="354"/>
        <end position="374"/>
    </location>
</feature>
<evidence type="ECO:0000256" key="11">
    <source>
        <dbReference type="ARBA" id="ARBA00022723"/>
    </source>
</evidence>
<keyword evidence="14" id="KW-0378">Hydrolase</keyword>
<keyword evidence="13" id="KW-0227">DNA damage</keyword>
<evidence type="ECO:0000256" key="27">
    <source>
        <dbReference type="SAM" id="Phobius"/>
    </source>
</evidence>
<feature type="transmembrane region" description="Helical" evidence="27">
    <location>
        <begin position="425"/>
        <end position="449"/>
    </location>
</feature>
<comment type="catalytic activity">
    <reaction evidence="26">
        <text>ATP + H2O = ADP + phosphate + H(+)</text>
        <dbReference type="Rhea" id="RHEA:13065"/>
        <dbReference type="ChEBI" id="CHEBI:15377"/>
        <dbReference type="ChEBI" id="CHEBI:15378"/>
        <dbReference type="ChEBI" id="CHEBI:30616"/>
        <dbReference type="ChEBI" id="CHEBI:43474"/>
        <dbReference type="ChEBI" id="CHEBI:456216"/>
        <dbReference type="EC" id="3.6.4.12"/>
    </reaction>
</comment>
<accession>A0AAF0EI08</accession>
<evidence type="ECO:0000256" key="22">
    <source>
        <dbReference type="ARBA" id="ARBA00023136"/>
    </source>
</evidence>
<evidence type="ECO:0000256" key="13">
    <source>
        <dbReference type="ARBA" id="ARBA00022763"/>
    </source>
</evidence>
<dbReference type="Pfam" id="PF00324">
    <property type="entry name" value="AA_permease"/>
    <property type="match status" value="1"/>
</dbReference>
<dbReference type="InterPro" id="IPR041679">
    <property type="entry name" value="DNA2/NAM7-like_C"/>
</dbReference>
<dbReference type="InterPro" id="IPR026851">
    <property type="entry name" value="Dna2/JHS1_DEXXQ-box"/>
</dbReference>
<evidence type="ECO:0000256" key="16">
    <source>
        <dbReference type="ARBA" id="ARBA00022840"/>
    </source>
</evidence>
<feature type="transmembrane region" description="Helical" evidence="27">
    <location>
        <begin position="470"/>
        <end position="492"/>
    </location>
</feature>
<evidence type="ECO:0000256" key="6">
    <source>
        <dbReference type="ARBA" id="ARBA00022448"/>
    </source>
</evidence>
<dbReference type="GO" id="GO:0046872">
    <property type="term" value="F:metal ion binding"/>
    <property type="evidence" value="ECO:0007669"/>
    <property type="project" value="UniProtKB-KW"/>
</dbReference>
<dbReference type="GO" id="GO:0005634">
    <property type="term" value="C:nucleus"/>
    <property type="evidence" value="ECO:0007669"/>
    <property type="project" value="UniProtKB-SubCell"/>
</dbReference>
<dbReference type="GO" id="GO:0004518">
    <property type="term" value="F:nuclease activity"/>
    <property type="evidence" value="ECO:0007669"/>
    <property type="project" value="UniProtKB-KW"/>
</dbReference>
<keyword evidence="15" id="KW-0347">Helicase</keyword>
<keyword evidence="21" id="KW-0238">DNA-binding</keyword>
<keyword evidence="9" id="KW-0235">DNA replication</keyword>
<comment type="cofactor">
    <cofactor evidence="1">
        <name>[4Fe-4S] cluster</name>
        <dbReference type="ChEBI" id="CHEBI:49883"/>
    </cofactor>
</comment>
<evidence type="ECO:0000256" key="20">
    <source>
        <dbReference type="ARBA" id="ARBA00023014"/>
    </source>
</evidence>
<dbReference type="FunFam" id="1.20.1740.10:FF:000017">
    <property type="entry name" value="Amino acid permease"/>
    <property type="match status" value="1"/>
</dbReference>
<dbReference type="GO" id="GO:0016787">
    <property type="term" value="F:hydrolase activity"/>
    <property type="evidence" value="ECO:0007669"/>
    <property type="project" value="UniProtKB-KW"/>
</dbReference>
<evidence type="ECO:0000256" key="26">
    <source>
        <dbReference type="ARBA" id="ARBA00047995"/>
    </source>
</evidence>
<evidence type="ECO:0000256" key="14">
    <source>
        <dbReference type="ARBA" id="ARBA00022801"/>
    </source>
</evidence>
<evidence type="ECO:0000313" key="33">
    <source>
        <dbReference type="Proteomes" id="UP001213623"/>
    </source>
</evidence>
<dbReference type="InterPro" id="IPR041677">
    <property type="entry name" value="DNA2/NAM7_AAA_11"/>
</dbReference>
<evidence type="ECO:0000256" key="1">
    <source>
        <dbReference type="ARBA" id="ARBA00001966"/>
    </source>
</evidence>
<dbReference type="Pfam" id="PF13086">
    <property type="entry name" value="AAA_11"/>
    <property type="match status" value="2"/>
</dbReference>
<feature type="transmembrane region" description="Helical" evidence="27">
    <location>
        <begin position="216"/>
        <end position="238"/>
    </location>
</feature>
<dbReference type="GO" id="GO:0003677">
    <property type="term" value="F:DNA binding"/>
    <property type="evidence" value="ECO:0007669"/>
    <property type="project" value="UniProtKB-KW"/>
</dbReference>
<evidence type="ECO:0000256" key="24">
    <source>
        <dbReference type="ARBA" id="ARBA00023242"/>
    </source>
</evidence>
<evidence type="ECO:0000259" key="31">
    <source>
        <dbReference type="Pfam" id="PF13087"/>
    </source>
</evidence>
<feature type="transmembrane region" description="Helical" evidence="27">
    <location>
        <begin position="156"/>
        <end position="177"/>
    </location>
</feature>
<dbReference type="InterPro" id="IPR004841">
    <property type="entry name" value="AA-permease/SLC12A_dom"/>
</dbReference>
<comment type="subcellular location">
    <subcellularLocation>
        <location evidence="3">Membrane</location>
        <topology evidence="3">Multi-pass membrane protein</topology>
    </subcellularLocation>
    <subcellularLocation>
        <location evidence="2">Nucleus</location>
    </subcellularLocation>
</comment>
<dbReference type="InterPro" id="IPR004840">
    <property type="entry name" value="Amino_acid_permease_CS"/>
</dbReference>
<dbReference type="Pfam" id="PF13087">
    <property type="entry name" value="AAA_12"/>
    <property type="match status" value="1"/>
</dbReference>
<keyword evidence="23" id="KW-0234">DNA repair</keyword>
<evidence type="ECO:0000256" key="3">
    <source>
        <dbReference type="ARBA" id="ARBA00004141"/>
    </source>
</evidence>
<organism evidence="32 33">
    <name type="scientific">Malassezia nana</name>
    <dbReference type="NCBI Taxonomy" id="180528"/>
    <lineage>
        <taxon>Eukaryota</taxon>
        <taxon>Fungi</taxon>
        <taxon>Dikarya</taxon>
        <taxon>Basidiomycota</taxon>
        <taxon>Ustilaginomycotina</taxon>
        <taxon>Malasseziomycetes</taxon>
        <taxon>Malasseziales</taxon>
        <taxon>Malasseziaceae</taxon>
        <taxon>Malassezia</taxon>
    </lineage>
</organism>
<feature type="domain" description="DNA2/NAM7 helicase helicase" evidence="30">
    <location>
        <begin position="1315"/>
        <end position="1381"/>
    </location>
</feature>
<keyword evidence="25" id="KW-0511">Multifunctional enzyme</keyword>
<protein>
    <recommendedName>
        <fullName evidence="5">DNA helicase</fullName>
        <ecNumber evidence="5">3.6.4.12</ecNumber>
    </recommendedName>
</protein>
<keyword evidence="17" id="KW-0029">Amino-acid transport</keyword>
<dbReference type="CDD" id="cd18041">
    <property type="entry name" value="DEXXQc_DNA2"/>
    <property type="match status" value="1"/>
</dbReference>
<evidence type="ECO:0000256" key="23">
    <source>
        <dbReference type="ARBA" id="ARBA00023204"/>
    </source>
</evidence>
<evidence type="ECO:0000256" key="9">
    <source>
        <dbReference type="ARBA" id="ARBA00022705"/>
    </source>
</evidence>
<keyword evidence="18 27" id="KW-1133">Transmembrane helix</keyword>
<dbReference type="CDD" id="cd18808">
    <property type="entry name" value="SF1_C_Upf1"/>
    <property type="match status" value="1"/>
</dbReference>
<name>A0AAF0EI08_9BASI</name>
<dbReference type="GO" id="GO:0051539">
    <property type="term" value="F:4 iron, 4 sulfur cluster binding"/>
    <property type="evidence" value="ECO:0007669"/>
    <property type="project" value="UniProtKB-KW"/>
</dbReference>
<dbReference type="GO" id="GO:0015171">
    <property type="term" value="F:amino acid transmembrane transporter activity"/>
    <property type="evidence" value="ECO:0007669"/>
    <property type="project" value="TreeGrafter"/>
</dbReference>
<feature type="transmembrane region" description="Helical" evidence="27">
    <location>
        <begin position="512"/>
        <end position="533"/>
    </location>
</feature>
<dbReference type="Gene3D" id="3.40.50.300">
    <property type="entry name" value="P-loop containing nucleotide triphosphate hydrolases"/>
    <property type="match status" value="2"/>
</dbReference>
<keyword evidence="22 27" id="KW-0472">Membrane</keyword>
<feature type="transmembrane region" description="Helical" evidence="27">
    <location>
        <begin position="299"/>
        <end position="320"/>
    </location>
</feature>
<feature type="domain" description="Amino acid permease/ SLC12A" evidence="28">
    <location>
        <begin position="74"/>
        <end position="539"/>
    </location>
</feature>
<dbReference type="GO" id="GO:0005524">
    <property type="term" value="F:ATP binding"/>
    <property type="evidence" value="ECO:0007669"/>
    <property type="project" value="UniProtKB-KW"/>
</dbReference>
<dbReference type="GO" id="GO:0006281">
    <property type="term" value="P:DNA repair"/>
    <property type="evidence" value="ECO:0007669"/>
    <property type="project" value="UniProtKB-KW"/>
</dbReference>
<evidence type="ECO:0000259" key="29">
    <source>
        <dbReference type="Pfam" id="PF08696"/>
    </source>
</evidence>
<keyword evidence="6" id="KW-0813">Transport</keyword>
<dbReference type="InterPro" id="IPR050524">
    <property type="entry name" value="APC_YAT"/>
</dbReference>
<feature type="domain" description="DNA2/NAM7 helicase helicase" evidence="30">
    <location>
        <begin position="1218"/>
        <end position="1311"/>
    </location>
</feature>
<dbReference type="Gene3D" id="3.90.320.10">
    <property type="match status" value="1"/>
</dbReference>
<keyword evidence="24" id="KW-0539">Nucleus</keyword>
<keyword evidence="33" id="KW-1185">Reference proteome</keyword>
<dbReference type="PROSITE" id="PS00218">
    <property type="entry name" value="AMINO_ACID_PERMEASE_1"/>
    <property type="match status" value="1"/>
</dbReference>
<dbReference type="EC" id="3.6.4.12" evidence="5"/>
<evidence type="ECO:0000256" key="8">
    <source>
        <dbReference type="ARBA" id="ARBA00022692"/>
    </source>
</evidence>
<evidence type="ECO:0000256" key="5">
    <source>
        <dbReference type="ARBA" id="ARBA00012551"/>
    </source>
</evidence>
<feature type="domain" description="DNA2/NAM7 helicase-like C-terminal" evidence="31">
    <location>
        <begin position="1392"/>
        <end position="1585"/>
    </location>
</feature>
<feature type="transmembrane region" description="Helical" evidence="27">
    <location>
        <begin position="401"/>
        <end position="419"/>
    </location>
</feature>
<evidence type="ECO:0000256" key="2">
    <source>
        <dbReference type="ARBA" id="ARBA00004123"/>
    </source>
</evidence>
<dbReference type="SUPFAM" id="SSF52540">
    <property type="entry name" value="P-loop containing nucleoside triphosphate hydrolases"/>
    <property type="match status" value="1"/>
</dbReference>
<comment type="similarity">
    <text evidence="4">Belongs to the DNA2/NAM7 helicase family.</text>
</comment>
<feature type="transmembrane region" description="Helical" evidence="27">
    <location>
        <begin position="104"/>
        <end position="135"/>
    </location>
</feature>
<keyword evidence="12" id="KW-0547">Nucleotide-binding</keyword>
<dbReference type="PANTHER" id="PTHR43341:SF1">
    <property type="entry name" value="GENERAL AMINO-ACID PERMEASE GAP1"/>
    <property type="match status" value="1"/>
</dbReference>
<feature type="transmembrane region" description="Helical" evidence="27">
    <location>
        <begin position="258"/>
        <end position="278"/>
    </location>
</feature>
<evidence type="ECO:0000256" key="17">
    <source>
        <dbReference type="ARBA" id="ARBA00022970"/>
    </source>
</evidence>
<evidence type="ECO:0000256" key="7">
    <source>
        <dbReference type="ARBA" id="ARBA00022485"/>
    </source>
</evidence>
<dbReference type="InterPro" id="IPR047187">
    <property type="entry name" value="SF1_C_Upf1"/>
</dbReference>
<keyword evidence="11" id="KW-0479">Metal-binding</keyword>
<feature type="domain" description="DNA replication factor Dna2 N-terminal" evidence="29">
    <location>
        <begin position="624"/>
        <end position="858"/>
    </location>
</feature>
<dbReference type="GO" id="GO:0006260">
    <property type="term" value="P:DNA replication"/>
    <property type="evidence" value="ECO:0007669"/>
    <property type="project" value="UniProtKB-KW"/>
</dbReference>
<keyword evidence="20" id="KW-0411">Iron-sulfur</keyword>
<dbReference type="GO" id="GO:0017116">
    <property type="term" value="F:single-stranded DNA helicase activity"/>
    <property type="evidence" value="ECO:0007669"/>
    <property type="project" value="InterPro"/>
</dbReference>
<dbReference type="InterPro" id="IPR011604">
    <property type="entry name" value="PDDEXK-like_dom_sf"/>
</dbReference>
<evidence type="ECO:0000259" key="28">
    <source>
        <dbReference type="Pfam" id="PF00324"/>
    </source>
</evidence>
<keyword evidence="7" id="KW-0004">4Fe-4S</keyword>
<reference evidence="32" key="1">
    <citation type="submission" date="2023-03" db="EMBL/GenBank/DDBJ databases">
        <title>Mating type loci evolution in Malassezia.</title>
        <authorList>
            <person name="Coelho M.A."/>
        </authorList>
    </citation>
    <scope>NUCLEOTIDE SEQUENCE</scope>
    <source>
        <strain evidence="32">CBS 9557</strain>
    </source>
</reference>
<evidence type="ECO:0000313" key="32">
    <source>
        <dbReference type="EMBL" id="WFD25094.1"/>
    </source>
</evidence>
<dbReference type="PANTHER" id="PTHR43341">
    <property type="entry name" value="AMINO ACID PERMEASE"/>
    <property type="match status" value="1"/>
</dbReference>
<sequence length="1650" mass="179675">MGFFQSWADSFKRAEVQFGADPDYASDYTKEGAEKAVLGNEDYANATTLIQTYDGGIAVVPEKSALKRSLKNRHIQFIALGGGIGTGLFIGSGSELAHGGPASLIINFLIVGVMIVCVIFCLGELAATLPVSGAFSAYATRFVDPAWGFAMGWNYYLQWLIVMPLEFTAAAIVIQFWDPDQVVSPGIWLMIFILVITAINLFGVRGYAEFEFFATALKVITVLGLIIVLIVIDCGGSPSNKYLGTGTWYRPGAFNNAFKGFCASFTGVAFAFAGTELVGLASAETAEPRKVLPKACQQVVIRIVLFYILSLLLVTFVVPYDDARLTNGNSGYDPHTSPFVIALKIGQIKVLPHIVNAIIIVSTLSVSNSAVYAGSRTMLSLSEQGFAPKLFQYVDRAGRPLPAVIVSLLFGILSFLIYSSNESNIFSWLLGISGLSTVFSWGSICLCHIRFRSAWKYQNLSLRELPWTSPLGVIGSYVGLVLCVLVVIATFYASAFPIGEGKMTSQERAEYFFEGMLSLPVVIVFGLAWKLIARSRFVRLSEMDIHTGRREAVSEEELEQERAEQRAQPLWKRVWSTIMRAGARSPDKVLELTLCSDPLCTDDPPVVCQSLYAQSNAVSVSGRAYLRDEWQWTAVQAGDTVHLIGAWAWDDGVRTITLGTFGPASAPEQNHLLIHHPDVIVSASRLAGVTSCMRRSMLQERLRAPSDSSYVAVLGTMIHGLLQACLLGSSEALTEENSEAPHTEAPATWTQLGNFTHAFVHHALEQQLCQHRATLAFVQVATATARSDLWAAVPNLVAFARTYLAPRAPDATPVWGPVADQRTNTIEHIHIARMLGAETDVVSPMYGLKGRMDLVAEVVYRSDAGPTRAIVPIEVKSGRASTSMEHMAQTSLYTLLLADHLGMPIEAGFLLYAQDGTLSRVPRASKEVRSLLLARNEVAAYRQTMPPLASPSRPPSPASVDSFDAEFDDALFDIPAPFLAPTIDHPYKCERCYARAACLLYRAAVEHVFDTDSPIAALQRAATEHLTPADHRFFAHWDALLAREERALQQYQHEMWTLSASERAARGRCLLAHLERVDDDLCLFRLPPHAARLAADDMVAIAVHAPLPAFLTRGRIVSANAESVHVRTEAPLASALALARAWHGWPASQSLTFRLDAHELMTMLGVPRHNVACLFYADAQPRVQQLRERVVQLRAPTWDSLGAHAQACMARHAHACHADQRRAIERVLSARDYALVLGMPGTGKSTTLAVLVRILLELGQTVLLCSHTHSAVDTVVAKLLDLPVVRVGPLHRIHPRVQACALERQVAADASAEAWRAHLTAAPLVAATCLAAGDATLAHRSFDVCIVDEASQITLPTILGPLRLCDRFVLVGDQHQLPPLVRDTDAQAHGLAASLFERLSNAYPQAVTALRAQFRMNEAIMSLCNQLVYEGQLQCGSAWVAHARLALQARPSVPWLAAALDPACPVVWVDTDAAGAVEVRGDGAPDNAREAACVAALVDAFVRAGVAPRQLGVLTPYRQQAARLRAACAPEVLTIDQAQGRDWPVVLVSLVRANEVGAVGELLRDRRRVNVLLSRAQTKLVLVGSLQTMLQASSAPMRFVASKVSTHHTVVEWPGDEDGAPEKTEAIGPGPAKRLRRAPRGLVREILEDI</sequence>
<evidence type="ECO:0000256" key="21">
    <source>
        <dbReference type="ARBA" id="ARBA00023125"/>
    </source>
</evidence>
<dbReference type="InterPro" id="IPR027417">
    <property type="entry name" value="P-loop_NTPase"/>
</dbReference>
<dbReference type="Gene3D" id="1.20.1740.10">
    <property type="entry name" value="Amino acid/polyamine transporter I"/>
    <property type="match status" value="1"/>
</dbReference>
<feature type="transmembrane region" description="Helical" evidence="27">
    <location>
        <begin position="75"/>
        <end position="92"/>
    </location>
</feature>
<gene>
    <name evidence="32" type="ORF">MNAN1_000057</name>
</gene>
<evidence type="ECO:0000256" key="19">
    <source>
        <dbReference type="ARBA" id="ARBA00023004"/>
    </source>
</evidence>
<keyword evidence="10" id="KW-0540">Nuclease</keyword>
<evidence type="ECO:0000256" key="15">
    <source>
        <dbReference type="ARBA" id="ARBA00022806"/>
    </source>
</evidence>
<dbReference type="Proteomes" id="UP001213623">
    <property type="component" value="Chromosome 1"/>
</dbReference>
<evidence type="ECO:0000259" key="30">
    <source>
        <dbReference type="Pfam" id="PF13086"/>
    </source>
</evidence>
<dbReference type="GO" id="GO:0016020">
    <property type="term" value="C:membrane"/>
    <property type="evidence" value="ECO:0007669"/>
    <property type="project" value="UniProtKB-SubCell"/>
</dbReference>
<keyword evidence="8 27" id="KW-0812">Transmembrane</keyword>
<evidence type="ECO:0000256" key="4">
    <source>
        <dbReference type="ARBA" id="ARBA00007913"/>
    </source>
</evidence>
<dbReference type="Pfam" id="PF08696">
    <property type="entry name" value="Dna2"/>
    <property type="match status" value="1"/>
</dbReference>
<evidence type="ECO:0000256" key="12">
    <source>
        <dbReference type="ARBA" id="ARBA00022741"/>
    </source>
</evidence>
<dbReference type="EMBL" id="CP119892">
    <property type="protein sequence ID" value="WFD25094.1"/>
    <property type="molecule type" value="Genomic_DNA"/>
</dbReference>
<evidence type="ECO:0000256" key="10">
    <source>
        <dbReference type="ARBA" id="ARBA00022722"/>
    </source>
</evidence>
<dbReference type="InterPro" id="IPR014808">
    <property type="entry name" value="DNA_replication_fac_Dna2_N"/>
</dbReference>
<feature type="transmembrane region" description="Helical" evidence="27">
    <location>
        <begin position="183"/>
        <end position="204"/>
    </location>
</feature>
<evidence type="ECO:0000256" key="18">
    <source>
        <dbReference type="ARBA" id="ARBA00022989"/>
    </source>
</evidence>